<dbReference type="PROSITE" id="PS50294">
    <property type="entry name" value="WD_REPEATS_REGION"/>
    <property type="match status" value="1"/>
</dbReference>
<dbReference type="PROSITE" id="PS00678">
    <property type="entry name" value="WD_REPEATS_1"/>
    <property type="match status" value="2"/>
</dbReference>
<feature type="repeat" description="WD" evidence="3">
    <location>
        <begin position="716"/>
        <end position="757"/>
    </location>
</feature>
<dbReference type="GO" id="GO:0003677">
    <property type="term" value="F:DNA binding"/>
    <property type="evidence" value="ECO:0007669"/>
    <property type="project" value="InterPro"/>
</dbReference>
<dbReference type="SUPFAM" id="SSF50998">
    <property type="entry name" value="Quinoprotein alcohol dehydrogenase-like"/>
    <property type="match status" value="1"/>
</dbReference>
<dbReference type="SUPFAM" id="SSF88659">
    <property type="entry name" value="Sigma3 and sigma4 domains of RNA polymerase sigma factors"/>
    <property type="match status" value="1"/>
</dbReference>
<feature type="domain" description="RNA polymerase sigma-70 region 2" evidence="4">
    <location>
        <begin position="45"/>
        <end position="112"/>
    </location>
</feature>
<dbReference type="PANTHER" id="PTHR19848:SF8">
    <property type="entry name" value="F-BOX AND WD REPEAT DOMAIN CONTAINING 7"/>
    <property type="match status" value="1"/>
</dbReference>
<dbReference type="Pfam" id="PF08281">
    <property type="entry name" value="Sigma70_r4_2"/>
    <property type="match status" value="1"/>
</dbReference>
<dbReference type="SMART" id="SM00320">
    <property type="entry name" value="WD40"/>
    <property type="match status" value="8"/>
</dbReference>
<keyword evidence="2" id="KW-0677">Repeat</keyword>
<dbReference type="InterPro" id="IPR011047">
    <property type="entry name" value="Quinoprotein_ADH-like_sf"/>
</dbReference>
<feature type="repeat" description="WD" evidence="3">
    <location>
        <begin position="874"/>
        <end position="905"/>
    </location>
</feature>
<dbReference type="GO" id="GO:0005829">
    <property type="term" value="C:cytosol"/>
    <property type="evidence" value="ECO:0007669"/>
    <property type="project" value="UniProtKB-ARBA"/>
</dbReference>
<evidence type="ECO:0000313" key="6">
    <source>
        <dbReference type="EMBL" id="QVL31467.1"/>
    </source>
</evidence>
<evidence type="ECO:0000256" key="1">
    <source>
        <dbReference type="ARBA" id="ARBA00022574"/>
    </source>
</evidence>
<accession>A0A8E6B403</accession>
<dbReference type="GO" id="GO:0016987">
    <property type="term" value="F:sigma factor activity"/>
    <property type="evidence" value="ECO:0007669"/>
    <property type="project" value="InterPro"/>
</dbReference>
<evidence type="ECO:0000256" key="3">
    <source>
        <dbReference type="PROSITE-ProRule" id="PRU00221"/>
    </source>
</evidence>
<protein>
    <submittedName>
        <fullName evidence="6">Sigma-70 family RNA polymerase sigma factor</fullName>
    </submittedName>
</protein>
<dbReference type="Proteomes" id="UP000676194">
    <property type="component" value="Chromosome"/>
</dbReference>
<name>A0A8E6B403_9BACT</name>
<feature type="repeat" description="WD" evidence="3">
    <location>
        <begin position="917"/>
        <end position="938"/>
    </location>
</feature>
<reference evidence="6" key="1">
    <citation type="submission" date="2021-05" db="EMBL/GenBank/DDBJ databases">
        <title>Complete genome sequence of the cellulolytic planctomycete Telmatocola sphagniphila SP2T and characterization of the first cellulase from planctomycetes.</title>
        <authorList>
            <person name="Rakitin A.L."/>
            <person name="Beletsky A.V."/>
            <person name="Naumoff D.G."/>
            <person name="Kulichevskaya I.S."/>
            <person name="Mardanov A.V."/>
            <person name="Ravin N.V."/>
            <person name="Dedysh S.N."/>
        </authorList>
    </citation>
    <scope>NUCLEOTIDE SEQUENCE</scope>
    <source>
        <strain evidence="6">SP2T</strain>
    </source>
</reference>
<dbReference type="RefSeq" id="WP_213495360.1">
    <property type="nucleotide sequence ID" value="NZ_CP074694.1"/>
</dbReference>
<dbReference type="InterPro" id="IPR019775">
    <property type="entry name" value="WD40_repeat_CS"/>
</dbReference>
<dbReference type="PROSITE" id="PS50082">
    <property type="entry name" value="WD_REPEATS_2"/>
    <property type="match status" value="3"/>
</dbReference>
<dbReference type="NCBIfam" id="TIGR02937">
    <property type="entry name" value="sigma70-ECF"/>
    <property type="match status" value="1"/>
</dbReference>
<feature type="domain" description="RNA polymerase sigma factor 70 region 4 type 2" evidence="5">
    <location>
        <begin position="140"/>
        <end position="192"/>
    </location>
</feature>
<keyword evidence="7" id="KW-1185">Reference proteome</keyword>
<sequence>MTPILKSLIHSLRADLEMKAAAVTDAQLLERYVQNRDSLAFDLLFWRHAPMVYGVCNRLLPNPAEAEDACQAVFVILSRKANILHRGSNLAGWLHRIAYRVAFNVRRGQKRRSSHEQKAARSEVIHCDPLQAAISREILQILDAEITRLPSRYRDPLVLCELEGRSREAAACELKIPVGTLDSRLSRARERLRTRLKVVALPSLLASTIPNTINASAILAPALSSTVLPLAGGVGALAFKKSLAFIAASVLLVSGTVYNTLNSQQPEKEKPSEKAVQKPLEMPPEKNYIDPEGAPLPPGALVRLGTQRFRHAGEVVALAYSPDSKMLASASLDPKDSTVRIWDSEKGKELLRIQQPSEPRSQGVLSSKEISLGFSQDNKKLFIADQKAIRIWNIEEQKEIANFDLRLDPKLSHRLVAVKITPNGKNAIYIWQNESIELRSLTDGKVIHRVATITDSREIELAFTTKGDRFVFAGKPDKSIQIFEVATLRNIGTIPAPVDSLYRVRFLDDGQNLVLLTGRNENFVRNVEIIDIHSKKMLRSAKVDTYASCIDVSPDGKLIVVGNGQGNFIEIVDAVSLNKIGRLHSFHYQQDLVFSPNGSSLTGIIFGSSTISLWDLSTRNYLPNSPEQRDFFESLFSSDGKSLILTRSHFLTSIDWRTGKTISRTKEPNYEFGASITYSADCKLKVFNKQMDKSSSQSPNTLLIAEASTGKVLHELVGHKDYPFQKSFSADGSRLATGGLDKAIFIWDVKSGKQIAHFTPDQLNGFEKFLLSNDGRKLITNRYQENQKHYEISVWDVENTKKILAITDPTLIYRQLAISPGGSYLACNSASTNPASSEGNSNPCSVTIWSLAKGERFQTLPSHSQLFGNPGIWIGFSPNGKLLATGDADGHLRLWEVATGKEMFAFEGHKTSVSGNFSPDGKLLVAASEDAPCYIWEVIPTQPLKCDPEQSFKDLGDEDAKKAFQAIRALASNPNLALEVIRKNLKPLPAPDPKQVENWIKDLDSNRFAAREKATAELVKIADRIPKELSKAEQIVGVEGRGRLKTILESIGTPSPEYLKQLRAVQVFDYIGTPEAKKLAETFR</sequence>
<dbReference type="EMBL" id="CP074694">
    <property type="protein sequence ID" value="QVL31467.1"/>
    <property type="molecule type" value="Genomic_DNA"/>
</dbReference>
<dbReference type="AlphaFoldDB" id="A0A8E6B403"/>
<evidence type="ECO:0000259" key="5">
    <source>
        <dbReference type="Pfam" id="PF08281"/>
    </source>
</evidence>
<dbReference type="InterPro" id="IPR013324">
    <property type="entry name" value="RNA_pol_sigma_r3/r4-like"/>
</dbReference>
<dbReference type="InterPro" id="IPR036388">
    <property type="entry name" value="WH-like_DNA-bd_sf"/>
</dbReference>
<dbReference type="Pfam" id="PF00400">
    <property type="entry name" value="WD40"/>
    <property type="match status" value="4"/>
</dbReference>
<dbReference type="PANTHER" id="PTHR19848">
    <property type="entry name" value="WD40 REPEAT PROTEIN"/>
    <property type="match status" value="1"/>
</dbReference>
<dbReference type="InterPro" id="IPR036322">
    <property type="entry name" value="WD40_repeat_dom_sf"/>
</dbReference>
<dbReference type="InterPro" id="IPR014284">
    <property type="entry name" value="RNA_pol_sigma-70_dom"/>
</dbReference>
<dbReference type="Gene3D" id="1.10.1740.10">
    <property type="match status" value="1"/>
</dbReference>
<dbReference type="CDD" id="cd06171">
    <property type="entry name" value="Sigma70_r4"/>
    <property type="match status" value="1"/>
</dbReference>
<dbReference type="Pfam" id="PF04542">
    <property type="entry name" value="Sigma70_r2"/>
    <property type="match status" value="1"/>
</dbReference>
<dbReference type="InterPro" id="IPR007627">
    <property type="entry name" value="RNA_pol_sigma70_r2"/>
</dbReference>
<evidence type="ECO:0000313" key="7">
    <source>
        <dbReference type="Proteomes" id="UP000676194"/>
    </source>
</evidence>
<evidence type="ECO:0000259" key="4">
    <source>
        <dbReference type="Pfam" id="PF04542"/>
    </source>
</evidence>
<dbReference type="InterPro" id="IPR013325">
    <property type="entry name" value="RNA_pol_sigma_r2"/>
</dbReference>
<dbReference type="Gene3D" id="2.130.10.10">
    <property type="entry name" value="YVTN repeat-like/Quinoprotein amine dehydrogenase"/>
    <property type="match status" value="4"/>
</dbReference>
<dbReference type="InterPro" id="IPR013249">
    <property type="entry name" value="RNA_pol_sigma70_r4_t2"/>
</dbReference>
<dbReference type="SUPFAM" id="SSF50978">
    <property type="entry name" value="WD40 repeat-like"/>
    <property type="match status" value="1"/>
</dbReference>
<proteinExistence type="predicted"/>
<dbReference type="GO" id="GO:0006352">
    <property type="term" value="P:DNA-templated transcription initiation"/>
    <property type="evidence" value="ECO:0007669"/>
    <property type="project" value="InterPro"/>
</dbReference>
<gene>
    <name evidence="6" type="ORF">KIH39_21865</name>
</gene>
<dbReference type="InterPro" id="IPR015943">
    <property type="entry name" value="WD40/YVTN_repeat-like_dom_sf"/>
</dbReference>
<evidence type="ECO:0000256" key="2">
    <source>
        <dbReference type="ARBA" id="ARBA00022737"/>
    </source>
</evidence>
<dbReference type="InterPro" id="IPR001680">
    <property type="entry name" value="WD40_rpt"/>
</dbReference>
<dbReference type="Gene3D" id="1.10.10.10">
    <property type="entry name" value="Winged helix-like DNA-binding domain superfamily/Winged helix DNA-binding domain"/>
    <property type="match status" value="1"/>
</dbReference>
<dbReference type="SUPFAM" id="SSF88946">
    <property type="entry name" value="Sigma2 domain of RNA polymerase sigma factors"/>
    <property type="match status" value="1"/>
</dbReference>
<organism evidence="6 7">
    <name type="scientific">Telmatocola sphagniphila</name>
    <dbReference type="NCBI Taxonomy" id="1123043"/>
    <lineage>
        <taxon>Bacteria</taxon>
        <taxon>Pseudomonadati</taxon>
        <taxon>Planctomycetota</taxon>
        <taxon>Planctomycetia</taxon>
        <taxon>Gemmatales</taxon>
        <taxon>Gemmataceae</taxon>
    </lineage>
</organism>
<keyword evidence="1 3" id="KW-0853">WD repeat</keyword>
<dbReference type="KEGG" id="tsph:KIH39_21865"/>